<keyword evidence="2 4" id="KW-0694">RNA-binding</keyword>
<gene>
    <name evidence="8" type="ORF">ILEXP_LOCUS13998</name>
</gene>
<dbReference type="PROSITE" id="PS50102">
    <property type="entry name" value="RRM"/>
    <property type="match status" value="2"/>
</dbReference>
<comment type="caution">
    <text evidence="8">The sequence shown here is derived from an EMBL/GenBank/DDBJ whole genome shotgun (WGS) entry which is preliminary data.</text>
</comment>
<feature type="domain" description="RRM" evidence="7">
    <location>
        <begin position="491"/>
        <end position="574"/>
    </location>
</feature>
<feature type="region of interest" description="Disordered" evidence="6">
    <location>
        <begin position="1019"/>
        <end position="1102"/>
    </location>
</feature>
<feature type="domain" description="RRM" evidence="7">
    <location>
        <begin position="805"/>
        <end position="881"/>
    </location>
</feature>
<dbReference type="EMBL" id="CAUOFW020001539">
    <property type="protein sequence ID" value="CAK9146168.1"/>
    <property type="molecule type" value="Genomic_DNA"/>
</dbReference>
<dbReference type="FunFam" id="3.30.70.330:FF:000879">
    <property type="entry name" value="Splicing factor U2af large subunit A"/>
    <property type="match status" value="1"/>
</dbReference>
<feature type="compositionally biased region" description="Basic and acidic residues" evidence="6">
    <location>
        <begin position="149"/>
        <end position="211"/>
    </location>
</feature>
<dbReference type="PANTHER" id="PTHR23139">
    <property type="entry name" value="RNA-BINDING PROTEIN"/>
    <property type="match status" value="1"/>
</dbReference>
<evidence type="ECO:0000256" key="3">
    <source>
        <dbReference type="ARBA" id="ARBA00023187"/>
    </source>
</evidence>
<dbReference type="GO" id="GO:0003723">
    <property type="term" value="F:RNA binding"/>
    <property type="evidence" value="ECO:0007669"/>
    <property type="project" value="UniProtKB-UniRule"/>
</dbReference>
<protein>
    <recommendedName>
        <fullName evidence="7">RRM domain-containing protein</fullName>
    </recommendedName>
</protein>
<feature type="compositionally biased region" description="Basic and acidic residues" evidence="6">
    <location>
        <begin position="286"/>
        <end position="322"/>
    </location>
</feature>
<proteinExistence type="predicted"/>
<feature type="compositionally biased region" description="Polar residues" evidence="6">
    <location>
        <begin position="1088"/>
        <end position="1102"/>
    </location>
</feature>
<accession>A0ABC8RN54</accession>
<feature type="compositionally biased region" description="Basic and acidic residues" evidence="6">
    <location>
        <begin position="1041"/>
        <end position="1058"/>
    </location>
</feature>
<dbReference type="SMART" id="SM00360">
    <property type="entry name" value="RRM"/>
    <property type="match status" value="2"/>
</dbReference>
<keyword evidence="1" id="KW-0507">mRNA processing</keyword>
<dbReference type="InterPro" id="IPR035979">
    <property type="entry name" value="RBD_domain_sf"/>
</dbReference>
<evidence type="ECO:0000256" key="1">
    <source>
        <dbReference type="ARBA" id="ARBA00022664"/>
    </source>
</evidence>
<evidence type="ECO:0000256" key="5">
    <source>
        <dbReference type="SAM" id="Coils"/>
    </source>
</evidence>
<name>A0ABC8RN54_9AQUA</name>
<evidence type="ECO:0000259" key="7">
    <source>
        <dbReference type="PROSITE" id="PS50102"/>
    </source>
</evidence>
<sequence length="1228" mass="138084">MSKEETSARTRPFSFDEIMRRRESKKSLGDNNEEPGGAGNVPGNDIVKKVSDHSESDRCRHNDSVPSGTKHASEDFLKVSSRKEEDNTCIKEGKLVRGKDKGSRDSKSKSKATPKKSINGHEGKGGKLGGRIHGNRKNDELSSEDVENESEKRHSIYLADKERYADKRRGKSVKERKYEQQNNDERYADKRRGKFEKERKYEQQNNDDDRRIHGKRKNDKWSGEDSDKESEKRHSRYLGDKDRYSDRNRGKSEKESKRKHYNEDEHRTGERDAGKKHNSGNWHNSKFSERKEKKETSQVHHEESRPKNIRSRSRERDKDRGRRSISLSPRAHKRTSYDVREHGDLSLHPSKDRLGISHSDVDRKRISSNGSSSHYQRYGGSASRLGGYSPRKRKTEAAVKTPSPTKRSPEKRTVGWDCQPTGTEREVTGSVRSNLKSSIEIAPSSTLQLPGVVPVTSIAKNPVGILLNASSSQMNASIDSIQLTQATRPMRRLYVENLPASASEKAVMECFNNFLLYSGVSQPHRTQPCISCIIHKERGQALVEFLTPEDASAALSFDGRYFSGSILKVRRPKDFIEVTADALIDILRLSVRLKTMLPSMANIRTPKHYMFSLDLFRKACKPTHAVKGLHYRGSEVDHQKKEEEESKVSKDSNNFDGAISFMNIKARIGPPFFKLFSMIVNLQFWDKVREQIGLVGAESEVEEDVYLSISVTIPAVGFSSSNGTEPVAEIRIPHENNMFISFKILLLSIFLLFYWLEFLRYIVVTIHVAGFQTVPIFMQSGVPEKHEKSVPPVDLVSNIVKDSPHKIFIGGISNVISSEMLMEIASAFGRLKAYCFEVNADHNIPCAFLEYVDQSVTPKVCAGLNGLRLGGQVLTVVQATPDASSVENIGNPPFHGIPEHAKPLLEKATRVLKLKNVLDPEKLVSLSETELEEIVEDIRLECARFGSVMSVNLVKGSNYCTTPETLEPFDYSGPAMDGQDLECDDKNKKIENLEGFNCDVGKVGNSESSIIAKEPEEAYEAMEGDHASDKPGASGAPSSNRAREPEEDNKNVEGKSNYDDQIADNLLKDEVCEPTPVDRDEEVEEPTCQYNSSAISGEFPNKTNTLMDQGGCHDDKVATSEIWDIETHVKLSVKEELKLEEDNEKLEEAASKLDSSVRIELDALEKVENKEYVSDLGDVFEPGCILVEYRRAEASCMAAHCLHGQLFDDQIVTVAYVDHDLYRARFPK</sequence>
<feature type="coiled-coil region" evidence="5">
    <location>
        <begin position="1129"/>
        <end position="1156"/>
    </location>
</feature>
<evidence type="ECO:0000256" key="2">
    <source>
        <dbReference type="ARBA" id="ARBA00022884"/>
    </source>
</evidence>
<evidence type="ECO:0000256" key="4">
    <source>
        <dbReference type="PROSITE-ProRule" id="PRU00176"/>
    </source>
</evidence>
<evidence type="ECO:0000256" key="6">
    <source>
        <dbReference type="SAM" id="MobiDB-lite"/>
    </source>
</evidence>
<feature type="region of interest" description="Disordered" evidence="6">
    <location>
        <begin position="1"/>
        <end position="430"/>
    </location>
</feature>
<reference evidence="8 9" key="1">
    <citation type="submission" date="2024-02" db="EMBL/GenBank/DDBJ databases">
        <authorList>
            <person name="Vignale AGUSTIN F."/>
            <person name="Sosa J E."/>
            <person name="Modenutti C."/>
        </authorList>
    </citation>
    <scope>NUCLEOTIDE SEQUENCE [LARGE SCALE GENOMIC DNA]</scope>
</reference>
<feature type="compositionally biased region" description="Basic and acidic residues" evidence="6">
    <location>
        <begin position="219"/>
        <end position="275"/>
    </location>
</feature>
<keyword evidence="5" id="KW-0175">Coiled coil</keyword>
<feature type="compositionally biased region" description="Basic and acidic residues" evidence="6">
    <location>
        <begin position="71"/>
        <end position="108"/>
    </location>
</feature>
<organism evidence="8 9">
    <name type="scientific">Ilex paraguariensis</name>
    <name type="common">yerba mate</name>
    <dbReference type="NCBI Taxonomy" id="185542"/>
    <lineage>
        <taxon>Eukaryota</taxon>
        <taxon>Viridiplantae</taxon>
        <taxon>Streptophyta</taxon>
        <taxon>Embryophyta</taxon>
        <taxon>Tracheophyta</taxon>
        <taxon>Spermatophyta</taxon>
        <taxon>Magnoliopsida</taxon>
        <taxon>eudicotyledons</taxon>
        <taxon>Gunneridae</taxon>
        <taxon>Pentapetalae</taxon>
        <taxon>asterids</taxon>
        <taxon>campanulids</taxon>
        <taxon>Aquifoliales</taxon>
        <taxon>Aquifoliaceae</taxon>
        <taxon>Ilex</taxon>
    </lineage>
</organism>
<evidence type="ECO:0000313" key="9">
    <source>
        <dbReference type="Proteomes" id="UP001642360"/>
    </source>
</evidence>
<dbReference type="InterPro" id="IPR012677">
    <property type="entry name" value="Nucleotide-bd_a/b_plait_sf"/>
</dbReference>
<feature type="compositionally biased region" description="Basic and acidic residues" evidence="6">
    <location>
        <begin position="335"/>
        <end position="365"/>
    </location>
</feature>
<feature type="compositionally biased region" description="Basic and acidic residues" evidence="6">
    <location>
        <begin position="17"/>
        <end position="28"/>
    </location>
</feature>
<keyword evidence="9" id="KW-1185">Reference proteome</keyword>
<dbReference type="GO" id="GO:0006397">
    <property type="term" value="P:mRNA processing"/>
    <property type="evidence" value="ECO:0007669"/>
    <property type="project" value="UniProtKB-KW"/>
</dbReference>
<dbReference type="Proteomes" id="UP001642360">
    <property type="component" value="Unassembled WGS sequence"/>
</dbReference>
<dbReference type="Gene3D" id="3.30.70.330">
    <property type="match status" value="5"/>
</dbReference>
<evidence type="ECO:0000313" key="8">
    <source>
        <dbReference type="EMBL" id="CAK9146168.1"/>
    </source>
</evidence>
<dbReference type="GO" id="GO:0008380">
    <property type="term" value="P:RNA splicing"/>
    <property type="evidence" value="ECO:0007669"/>
    <property type="project" value="UniProtKB-KW"/>
</dbReference>
<dbReference type="AlphaFoldDB" id="A0ABC8RN54"/>
<keyword evidence="3" id="KW-0508">mRNA splicing</keyword>
<dbReference type="InterPro" id="IPR000504">
    <property type="entry name" value="RRM_dom"/>
</dbReference>
<feature type="compositionally biased region" description="Basic and acidic residues" evidence="6">
    <location>
        <begin position="46"/>
        <end position="63"/>
    </location>
</feature>
<dbReference type="SUPFAM" id="SSF54928">
    <property type="entry name" value="RNA-binding domain, RBD"/>
    <property type="match status" value="2"/>
</dbReference>